<dbReference type="EMBL" id="JAHRIM010010613">
    <property type="protein sequence ID" value="MEQ2260456.1"/>
    <property type="molecule type" value="Genomic_DNA"/>
</dbReference>
<accession>A0ABV0VT97</accession>
<dbReference type="Proteomes" id="UP001444071">
    <property type="component" value="Unassembled WGS sequence"/>
</dbReference>
<evidence type="ECO:0000256" key="1">
    <source>
        <dbReference type="SAM" id="MobiDB-lite"/>
    </source>
</evidence>
<organism evidence="2 3">
    <name type="scientific">Xenotaenia resolanae</name>
    <dbReference type="NCBI Taxonomy" id="208358"/>
    <lineage>
        <taxon>Eukaryota</taxon>
        <taxon>Metazoa</taxon>
        <taxon>Chordata</taxon>
        <taxon>Craniata</taxon>
        <taxon>Vertebrata</taxon>
        <taxon>Euteleostomi</taxon>
        <taxon>Actinopterygii</taxon>
        <taxon>Neopterygii</taxon>
        <taxon>Teleostei</taxon>
        <taxon>Neoteleostei</taxon>
        <taxon>Acanthomorphata</taxon>
        <taxon>Ovalentaria</taxon>
        <taxon>Atherinomorphae</taxon>
        <taxon>Cyprinodontiformes</taxon>
        <taxon>Goodeidae</taxon>
        <taxon>Xenotaenia</taxon>
    </lineage>
</organism>
<keyword evidence="3" id="KW-1185">Reference proteome</keyword>
<comment type="caution">
    <text evidence="2">The sequence shown here is derived from an EMBL/GenBank/DDBJ whole genome shotgun (WGS) entry which is preliminary data.</text>
</comment>
<feature type="compositionally biased region" description="Polar residues" evidence="1">
    <location>
        <begin position="22"/>
        <end position="36"/>
    </location>
</feature>
<evidence type="ECO:0000313" key="3">
    <source>
        <dbReference type="Proteomes" id="UP001444071"/>
    </source>
</evidence>
<protein>
    <submittedName>
        <fullName evidence="2">Uncharacterized protein</fullName>
    </submittedName>
</protein>
<evidence type="ECO:0000313" key="2">
    <source>
        <dbReference type="EMBL" id="MEQ2260456.1"/>
    </source>
</evidence>
<name>A0ABV0VT97_9TELE</name>
<sequence length="146" mass="16230">STDTLCPEQDSSSKDRGGSLESRPNTTNDTTATSAKLNRPGLTHQGKHHSCVCVCVCVGALRKKHQCLLHLKDKGTTYSSSRASLSLMAVSQRVIAGYLLKMHDSFPTAWCLCSYGLKSKAEELDTHTYTELWRVFFRLFLEVLSM</sequence>
<proteinExistence type="predicted"/>
<feature type="non-terminal residue" evidence="2">
    <location>
        <position position="1"/>
    </location>
</feature>
<reference evidence="2 3" key="1">
    <citation type="submission" date="2021-06" db="EMBL/GenBank/DDBJ databases">
        <authorList>
            <person name="Palmer J.M."/>
        </authorList>
    </citation>
    <scope>NUCLEOTIDE SEQUENCE [LARGE SCALE GENOMIC DNA]</scope>
    <source>
        <strain evidence="2 3">XR_2019</strain>
        <tissue evidence="2">Muscle</tissue>
    </source>
</reference>
<feature type="region of interest" description="Disordered" evidence="1">
    <location>
        <begin position="1"/>
        <end position="46"/>
    </location>
</feature>
<gene>
    <name evidence="2" type="ORF">XENORESO_017491</name>
</gene>